<evidence type="ECO:0000313" key="2">
    <source>
        <dbReference type="Proteomes" id="UP000789920"/>
    </source>
</evidence>
<protein>
    <submittedName>
        <fullName evidence="1">35495_t:CDS:1</fullName>
    </submittedName>
</protein>
<accession>A0ACA9KJH6</accession>
<dbReference type="EMBL" id="CAJVQC010000670">
    <property type="protein sequence ID" value="CAG8477243.1"/>
    <property type="molecule type" value="Genomic_DNA"/>
</dbReference>
<keyword evidence="2" id="KW-1185">Reference proteome</keyword>
<reference evidence="1" key="1">
    <citation type="submission" date="2021-06" db="EMBL/GenBank/DDBJ databases">
        <authorList>
            <person name="Kallberg Y."/>
            <person name="Tangrot J."/>
            <person name="Rosling A."/>
        </authorList>
    </citation>
    <scope>NUCLEOTIDE SEQUENCE</scope>
    <source>
        <strain evidence="1">MA461A</strain>
    </source>
</reference>
<gene>
    <name evidence="1" type="ORF">RPERSI_LOCUS828</name>
</gene>
<organism evidence="1 2">
    <name type="scientific">Racocetra persica</name>
    <dbReference type="NCBI Taxonomy" id="160502"/>
    <lineage>
        <taxon>Eukaryota</taxon>
        <taxon>Fungi</taxon>
        <taxon>Fungi incertae sedis</taxon>
        <taxon>Mucoromycota</taxon>
        <taxon>Glomeromycotina</taxon>
        <taxon>Glomeromycetes</taxon>
        <taxon>Diversisporales</taxon>
        <taxon>Gigasporaceae</taxon>
        <taxon>Racocetra</taxon>
    </lineage>
</organism>
<comment type="caution">
    <text evidence="1">The sequence shown here is derived from an EMBL/GenBank/DDBJ whole genome shotgun (WGS) entry which is preliminary data.</text>
</comment>
<dbReference type="Proteomes" id="UP000789920">
    <property type="component" value="Unassembled WGS sequence"/>
</dbReference>
<proteinExistence type="predicted"/>
<sequence>MGLESDLGYEITSDNTYVPNGPAMQISLTGPTNFKGLLLYVADSSDNHVGQWDVPSGYKLKNCTGDPKGTLTHSSAKEKPGNSKFLWTPPSSDVGPLIIYCVVVVSSETGFQIIQSPQPIIANLKTLVSKSDTTSKHDDGVTSKSDHGTTSKPDHGTTSKSDHGPVPPPSKGPAPPSKGPTPPSKGPTSTSDANSFKSWFLIELSLFVPLIVSMLIQL</sequence>
<evidence type="ECO:0000313" key="1">
    <source>
        <dbReference type="EMBL" id="CAG8477243.1"/>
    </source>
</evidence>
<name>A0ACA9KJH6_9GLOM</name>